<feature type="domain" description="MRH" evidence="8">
    <location>
        <begin position="103"/>
        <end position="229"/>
    </location>
</feature>
<evidence type="ECO:0000256" key="4">
    <source>
        <dbReference type="ARBA" id="ARBA00023157"/>
    </source>
</evidence>
<organism evidence="9 10">
    <name type="scientific">Pocillopora meandrina</name>
    <dbReference type="NCBI Taxonomy" id="46732"/>
    <lineage>
        <taxon>Eukaryota</taxon>
        <taxon>Metazoa</taxon>
        <taxon>Cnidaria</taxon>
        <taxon>Anthozoa</taxon>
        <taxon>Hexacorallia</taxon>
        <taxon>Scleractinia</taxon>
        <taxon>Astrocoeniina</taxon>
        <taxon>Pocilloporidae</taxon>
        <taxon>Pocillopora</taxon>
    </lineage>
</organism>
<reference evidence="9 10" key="1">
    <citation type="submission" date="2022-05" db="EMBL/GenBank/DDBJ databases">
        <authorList>
            <consortium name="Genoscope - CEA"/>
            <person name="William W."/>
        </authorList>
    </citation>
    <scope>NUCLEOTIDE SEQUENCE [LARGE SCALE GENOMIC DNA]</scope>
</reference>
<feature type="coiled-coil region" evidence="5">
    <location>
        <begin position="625"/>
        <end position="687"/>
    </location>
</feature>
<evidence type="ECO:0000256" key="3">
    <source>
        <dbReference type="ARBA" id="ARBA00022824"/>
    </source>
</evidence>
<feature type="signal peptide" evidence="7">
    <location>
        <begin position="1"/>
        <end position="26"/>
    </location>
</feature>
<dbReference type="PANTHER" id="PTHR15414:SF5">
    <property type="entry name" value="PROTEIN OS-9"/>
    <property type="match status" value="1"/>
</dbReference>
<dbReference type="PANTHER" id="PTHR15414">
    <property type="entry name" value="OS-9-RELATED"/>
    <property type="match status" value="1"/>
</dbReference>
<feature type="region of interest" description="Disordered" evidence="6">
    <location>
        <begin position="371"/>
        <end position="482"/>
    </location>
</feature>
<name>A0AAU9WV92_9CNID</name>
<sequence>MVIRGKLSGELFIFNILSVCFTLVDSNFNVEEIYGVKYGFQISKEPVLLKESSELGNTVLLSSKHGQQYQCVLPKLENLDKKDEDIQHISKDEIPQLLEPIKKKCLYNNKGWWTYEVCFGKGIYQYHMEANKVVGDKISLGVFSNETDWSQEKIYLRKEKPKPGKSSVAKKYHSQYYVNGTQCDLTGKERETQIKIFCDEDRADFVVRVDEPSSCSYVITVHTNKLCKHNLFRSSQVQEPQSITCSPALSEERYKIYVERVESRKKAQEEAKAAKEAENRARKARAVEKVEGEDEIEDDDEEVFDTKNTRSKRSQVWPWENPGVESEDEVWIDGKIEQDKIDVHRLDITKGRKKNAMGHLESEGITIMSQKIHRKRQPVMERQTGDAEEKEENPAEDEMKETPDKEESKESIEGTEKSIEKEENVDGNEMEKAVEGATEQNNKQGVKGDEGIPAEGKKEEAIDVVSKEGGKETTTTEQSLDEEWRNKVDEEILKLRSTLKEKLSKFGFNPEVLDKKFEEKFGSVGNREKGKDAADSQIGTENHEDEKIDEKDEKLEGEDEDEDEDEDDDEDTPQKEQQKSKPNINFFAESLKEFQKLFSGGMMKNLLEAASVMQAELEKQFYEERARMKSEVEIVKTKIQQIEETNGGKDEELAKTLSKIKDSIERFEKTNLQLDDDMEAIKELNKEIFNMIGSKDKPAAKGDLLELSLRSNKLLKKILLRRFQLDQDLDYITKMRGKISGDKDAEEESKDKAQFLPTKGGIDKVVNKLKTMIQDLDVNSKVNAKAADFGDEGSTEINSASSTIDDVDELKSSESSDESDTKTGVKVKVSKVKKVFVGDDEDSEMEEADLDDEEMEELGLQKRIRMATKKMEELVKQQLKDSGVLPSGKIKVKIVTSKDALEKMEGKSDMKLLSDDEENQFKNMILGLLGGSPDAGKERKRQQDLENNYNLVWNEDELQTVPREDDEADGEVEVESF</sequence>
<dbReference type="GO" id="GO:0030970">
    <property type="term" value="P:retrograde protein transport, ER to cytosol"/>
    <property type="evidence" value="ECO:0007669"/>
    <property type="project" value="TreeGrafter"/>
</dbReference>
<keyword evidence="2 7" id="KW-0732">Signal</keyword>
<feature type="compositionally biased region" description="Polar residues" evidence="6">
    <location>
        <begin position="795"/>
        <end position="804"/>
    </location>
</feature>
<dbReference type="InterPro" id="IPR009011">
    <property type="entry name" value="Man6P_isomerase_rcpt-bd_dom_sf"/>
</dbReference>
<dbReference type="GO" id="GO:0030968">
    <property type="term" value="P:endoplasmic reticulum unfolded protein response"/>
    <property type="evidence" value="ECO:0007669"/>
    <property type="project" value="InterPro"/>
</dbReference>
<feature type="compositionally biased region" description="Basic and acidic residues" evidence="6">
    <location>
        <begin position="541"/>
        <end position="554"/>
    </location>
</feature>
<feature type="compositionally biased region" description="Acidic residues" evidence="6">
    <location>
        <begin position="555"/>
        <end position="571"/>
    </location>
</feature>
<dbReference type="Pfam" id="PF07915">
    <property type="entry name" value="PRKCSH"/>
    <property type="match status" value="1"/>
</dbReference>
<keyword evidence="5" id="KW-0175">Coiled coil</keyword>
<evidence type="ECO:0000259" key="8">
    <source>
        <dbReference type="PROSITE" id="PS51914"/>
    </source>
</evidence>
<feature type="region of interest" description="Disordered" evidence="6">
    <location>
        <begin position="958"/>
        <end position="977"/>
    </location>
</feature>
<comment type="caution">
    <text evidence="9">The sequence shown here is derived from an EMBL/GenBank/DDBJ whole genome shotgun (WGS) entry which is preliminary data.</text>
</comment>
<dbReference type="InterPro" id="IPR044865">
    <property type="entry name" value="MRH_dom"/>
</dbReference>
<dbReference type="EMBL" id="CALNXJ010000022">
    <property type="protein sequence ID" value="CAH3126751.1"/>
    <property type="molecule type" value="Genomic_DNA"/>
</dbReference>
<feature type="compositionally biased region" description="Basic and acidic residues" evidence="6">
    <location>
        <begin position="400"/>
        <end position="434"/>
    </location>
</feature>
<dbReference type="SUPFAM" id="SSF50911">
    <property type="entry name" value="Mannose 6-phosphate receptor domain"/>
    <property type="match status" value="1"/>
</dbReference>
<evidence type="ECO:0000313" key="9">
    <source>
        <dbReference type="EMBL" id="CAH3126751.1"/>
    </source>
</evidence>
<evidence type="ECO:0000256" key="2">
    <source>
        <dbReference type="ARBA" id="ARBA00022729"/>
    </source>
</evidence>
<keyword evidence="4" id="KW-1015">Disulfide bond</keyword>
<evidence type="ECO:0000313" key="10">
    <source>
        <dbReference type="Proteomes" id="UP001159428"/>
    </source>
</evidence>
<dbReference type="InterPro" id="IPR012913">
    <property type="entry name" value="OS9-like_dom"/>
</dbReference>
<dbReference type="Proteomes" id="UP001159428">
    <property type="component" value="Unassembled WGS sequence"/>
</dbReference>
<dbReference type="AlphaFoldDB" id="A0AAU9WV92"/>
<evidence type="ECO:0000256" key="7">
    <source>
        <dbReference type="SAM" id="SignalP"/>
    </source>
</evidence>
<feature type="compositionally biased region" description="Basic and acidic residues" evidence="6">
    <location>
        <begin position="809"/>
        <end position="823"/>
    </location>
</feature>
<feature type="compositionally biased region" description="Acidic residues" evidence="6">
    <location>
        <begin position="386"/>
        <end position="399"/>
    </location>
</feature>
<dbReference type="PROSITE" id="PS51914">
    <property type="entry name" value="MRH"/>
    <property type="match status" value="1"/>
</dbReference>
<dbReference type="InterPro" id="IPR045149">
    <property type="entry name" value="OS-9-like"/>
</dbReference>
<evidence type="ECO:0000256" key="1">
    <source>
        <dbReference type="ARBA" id="ARBA00004240"/>
    </source>
</evidence>
<dbReference type="Gene3D" id="2.70.130.10">
    <property type="entry name" value="Mannose-6-phosphate receptor binding domain"/>
    <property type="match status" value="1"/>
</dbReference>
<proteinExistence type="predicted"/>
<feature type="compositionally biased region" description="Basic and acidic residues" evidence="6">
    <location>
        <begin position="446"/>
        <end position="471"/>
    </location>
</feature>
<feature type="compositionally biased region" description="Basic and acidic residues" evidence="6">
    <location>
        <begin position="519"/>
        <end position="534"/>
    </location>
</feature>
<comment type="subcellular location">
    <subcellularLocation>
        <location evidence="1">Endoplasmic reticulum</location>
    </subcellularLocation>
</comment>
<feature type="chain" id="PRO_5043650658" description="MRH domain-containing protein" evidence="7">
    <location>
        <begin position="27"/>
        <end position="977"/>
    </location>
</feature>
<protein>
    <recommendedName>
        <fullName evidence="8">MRH domain-containing protein</fullName>
    </recommendedName>
</protein>
<evidence type="ECO:0000256" key="5">
    <source>
        <dbReference type="SAM" id="Coils"/>
    </source>
</evidence>
<evidence type="ECO:0000256" key="6">
    <source>
        <dbReference type="SAM" id="MobiDB-lite"/>
    </source>
</evidence>
<keyword evidence="10" id="KW-1185">Reference proteome</keyword>
<feature type="region of interest" description="Disordered" evidence="6">
    <location>
        <begin position="788"/>
        <end position="823"/>
    </location>
</feature>
<keyword evidence="3" id="KW-0256">Endoplasmic reticulum</keyword>
<feature type="coiled-coil region" evidence="5">
    <location>
        <begin position="258"/>
        <end position="287"/>
    </location>
</feature>
<accession>A0AAU9WV92</accession>
<gene>
    <name evidence="9" type="ORF">PMEA_00012713</name>
</gene>
<dbReference type="GO" id="GO:0005788">
    <property type="term" value="C:endoplasmic reticulum lumen"/>
    <property type="evidence" value="ECO:0007669"/>
    <property type="project" value="TreeGrafter"/>
</dbReference>
<feature type="region of interest" description="Disordered" evidence="6">
    <location>
        <begin position="519"/>
        <end position="584"/>
    </location>
</feature>